<dbReference type="SUPFAM" id="SSF51735">
    <property type="entry name" value="NAD(P)-binding Rossmann-fold domains"/>
    <property type="match status" value="1"/>
</dbReference>
<evidence type="ECO:0000256" key="6">
    <source>
        <dbReference type="ARBA" id="ARBA00047561"/>
    </source>
</evidence>
<dbReference type="Proteomes" id="UP000664495">
    <property type="component" value="Unassembled WGS sequence"/>
</dbReference>
<protein>
    <recommendedName>
        <fullName evidence="2">precorrin-2 dehydrogenase</fullName>
        <ecNumber evidence="2">1.3.1.76</ecNumber>
    </recommendedName>
</protein>
<evidence type="ECO:0000256" key="5">
    <source>
        <dbReference type="ARBA" id="ARBA00023244"/>
    </source>
</evidence>
<accession>A0ABS3HCR7</accession>
<keyword evidence="5" id="KW-0627">Porphyrin biosynthesis</keyword>
<comment type="catalytic activity">
    <reaction evidence="6">
        <text>precorrin-2 + NAD(+) = sirohydrochlorin + NADH + 2 H(+)</text>
        <dbReference type="Rhea" id="RHEA:15613"/>
        <dbReference type="ChEBI" id="CHEBI:15378"/>
        <dbReference type="ChEBI" id="CHEBI:57540"/>
        <dbReference type="ChEBI" id="CHEBI:57945"/>
        <dbReference type="ChEBI" id="CHEBI:58351"/>
        <dbReference type="ChEBI" id="CHEBI:58827"/>
        <dbReference type="EC" id="1.3.1.76"/>
    </reaction>
</comment>
<gene>
    <name evidence="7" type="ORF">JZO85_03125</name>
</gene>
<dbReference type="RefSeq" id="WP_207107060.1">
    <property type="nucleotide sequence ID" value="NZ_JAFLVR010000007.1"/>
</dbReference>
<name>A0ABS3HCR7_9ENTE</name>
<evidence type="ECO:0000256" key="2">
    <source>
        <dbReference type="ARBA" id="ARBA00012400"/>
    </source>
</evidence>
<keyword evidence="8" id="KW-1185">Reference proteome</keyword>
<dbReference type="InterPro" id="IPR028161">
    <property type="entry name" value="Met8-like"/>
</dbReference>
<dbReference type="PANTHER" id="PTHR35330">
    <property type="entry name" value="SIROHEME BIOSYNTHESIS PROTEIN MET8"/>
    <property type="match status" value="1"/>
</dbReference>
<dbReference type="PANTHER" id="PTHR35330:SF1">
    <property type="entry name" value="SIROHEME BIOSYNTHESIS PROTEIN MET8"/>
    <property type="match status" value="1"/>
</dbReference>
<evidence type="ECO:0000256" key="3">
    <source>
        <dbReference type="ARBA" id="ARBA00023002"/>
    </source>
</evidence>
<dbReference type="InterPro" id="IPR036291">
    <property type="entry name" value="NAD(P)-bd_dom_sf"/>
</dbReference>
<dbReference type="NCBIfam" id="TIGR01470">
    <property type="entry name" value="cysG_Nterm"/>
    <property type="match status" value="1"/>
</dbReference>
<dbReference type="Gene3D" id="3.40.50.720">
    <property type="entry name" value="NAD(P)-binding Rossmann-like Domain"/>
    <property type="match status" value="1"/>
</dbReference>
<organism evidence="7 8">
    <name type="scientific">Candidatus Enterococcus murrayae</name>
    <dbReference type="NCBI Taxonomy" id="2815321"/>
    <lineage>
        <taxon>Bacteria</taxon>
        <taxon>Bacillati</taxon>
        <taxon>Bacillota</taxon>
        <taxon>Bacilli</taxon>
        <taxon>Lactobacillales</taxon>
        <taxon>Enterococcaceae</taxon>
        <taxon>Enterococcus</taxon>
    </lineage>
</organism>
<dbReference type="Pfam" id="PF13241">
    <property type="entry name" value="NAD_binding_7"/>
    <property type="match status" value="1"/>
</dbReference>
<evidence type="ECO:0000313" key="7">
    <source>
        <dbReference type="EMBL" id="MBO0451242.1"/>
    </source>
</evidence>
<sequence length="148" mass="16452">MYPVLIDIKEFAVLIVGGGKIATRKAKNLVESGAVPTIIAPIITEELKALAENKQVVVIQRGFQKGDTSKFHFIFICTNDESINQLILQETTPEQLVNDTTNQARSNFFNMAVIKEQDFEIAITTQGKSPTQTKKLKEKIMNLLKSAT</sequence>
<keyword evidence="4" id="KW-0520">NAD</keyword>
<proteinExistence type="predicted"/>
<dbReference type="SUPFAM" id="SSF75615">
    <property type="entry name" value="Siroheme synthase middle domains-like"/>
    <property type="match status" value="1"/>
</dbReference>
<keyword evidence="3" id="KW-0560">Oxidoreductase</keyword>
<dbReference type="EC" id="1.3.1.76" evidence="2"/>
<evidence type="ECO:0000256" key="1">
    <source>
        <dbReference type="ARBA" id="ARBA00005010"/>
    </source>
</evidence>
<comment type="caution">
    <text evidence="7">The sequence shown here is derived from an EMBL/GenBank/DDBJ whole genome shotgun (WGS) entry which is preliminary data.</text>
</comment>
<dbReference type="EMBL" id="JAFLVR010000007">
    <property type="protein sequence ID" value="MBO0451242.1"/>
    <property type="molecule type" value="Genomic_DNA"/>
</dbReference>
<evidence type="ECO:0000313" key="8">
    <source>
        <dbReference type="Proteomes" id="UP000664495"/>
    </source>
</evidence>
<evidence type="ECO:0000256" key="4">
    <source>
        <dbReference type="ARBA" id="ARBA00023027"/>
    </source>
</evidence>
<dbReference type="InterPro" id="IPR006367">
    <property type="entry name" value="Sirohaem_synthase_N"/>
</dbReference>
<reference evidence="7 8" key="1">
    <citation type="submission" date="2021-03" db="EMBL/GenBank/DDBJ databases">
        <title>Enterococcal diversity collection.</title>
        <authorList>
            <person name="Gilmore M.S."/>
            <person name="Schwartzman J."/>
            <person name="Van Tyne D."/>
            <person name="Martin M."/>
            <person name="Earl A.M."/>
            <person name="Manson A.L."/>
            <person name="Straub T."/>
            <person name="Salamzade R."/>
            <person name="Saavedra J."/>
            <person name="Lebreton F."/>
            <person name="Prichula J."/>
            <person name="Schaufler K."/>
            <person name="Gaca A."/>
            <person name="Sgardioli B."/>
            <person name="Wagenaar J."/>
            <person name="Strong T."/>
        </authorList>
    </citation>
    <scope>NUCLEOTIDE SEQUENCE [LARGE SCALE GENOMIC DNA]</scope>
    <source>
        <strain evidence="7 8">MJM16</strain>
    </source>
</reference>
<comment type="pathway">
    <text evidence="1">Porphyrin-containing compound metabolism; siroheme biosynthesis; sirohydrochlorin from precorrin-2: step 1/1.</text>
</comment>